<gene>
    <name evidence="4" type="ORF">HMPREF0202_02278</name>
</gene>
<dbReference type="HOGENOM" id="CLU_009583_0_1_0"/>
<organism evidence="4 5">
    <name type="scientific">Cetobacterium somerae ATCC BAA-474</name>
    <dbReference type="NCBI Taxonomy" id="1319815"/>
    <lineage>
        <taxon>Bacteria</taxon>
        <taxon>Fusobacteriati</taxon>
        <taxon>Fusobacteriota</taxon>
        <taxon>Fusobacteriia</taxon>
        <taxon>Fusobacteriales</taxon>
        <taxon>Fusobacteriaceae</taxon>
        <taxon>Cetobacterium</taxon>
    </lineage>
</organism>
<dbReference type="STRING" id="1319815.HMPREF0202_02278"/>
<comment type="caution">
    <text evidence="4">The sequence shown here is derived from an EMBL/GenBank/DDBJ whole genome shotgun (WGS) entry which is preliminary data.</text>
</comment>
<dbReference type="Pfam" id="PF00534">
    <property type="entry name" value="Glycos_transf_1"/>
    <property type="match status" value="1"/>
</dbReference>
<keyword evidence="5" id="KW-1185">Reference proteome</keyword>
<keyword evidence="1 4" id="KW-0808">Transferase</keyword>
<evidence type="ECO:0000256" key="1">
    <source>
        <dbReference type="ARBA" id="ARBA00022679"/>
    </source>
</evidence>
<dbReference type="PATRIC" id="fig|1319815.3.peg.2189"/>
<dbReference type="EMBL" id="AXZF01000108">
    <property type="protein sequence ID" value="ERT67792.1"/>
    <property type="molecule type" value="Genomic_DNA"/>
</dbReference>
<dbReference type="GO" id="GO:0016757">
    <property type="term" value="F:glycosyltransferase activity"/>
    <property type="evidence" value="ECO:0007669"/>
    <property type="project" value="InterPro"/>
</dbReference>
<dbReference type="PANTHER" id="PTHR46401">
    <property type="entry name" value="GLYCOSYLTRANSFERASE WBBK-RELATED"/>
    <property type="match status" value="1"/>
</dbReference>
<dbReference type="AlphaFoldDB" id="U7V7X2"/>
<dbReference type="Pfam" id="PF13439">
    <property type="entry name" value="Glyco_transf_4"/>
    <property type="match status" value="1"/>
</dbReference>
<dbReference type="Gene3D" id="3.40.50.2000">
    <property type="entry name" value="Glycogen Phosphorylase B"/>
    <property type="match status" value="2"/>
</dbReference>
<sequence length="352" mass="40056">MKILHIITSLELGGAEKLLLDLIPAQKKQGMEVELLVLDTKNEKFLEEYKKRGVKIYTLKANDKFSLRNPFEISKIVKENKIDIVHAHLVHAQIWTSIVKYLNKKVVYITTEHSTHNRRREKWVYKILDKFIYSSYDKVIAISEATARELMKWVGLNIKKIEIIPNGVSLRAFMGKPKERKGNNLIMVSRFHSSKDHLTVVRAMEKLPKNYTLTFVGEGETQEAVKREVLMLNLNDRVQFLGYSNSIPALLKRSDIAIQSSNFEGFGLSALEAMAAGTPIVASDVEGLANVVGDSGLLFKLGDVNDLVKKIMSLEDQKYYFEKSKAGIKNSLIYSIEGTAKKYINIYKEELK</sequence>
<dbReference type="InterPro" id="IPR001296">
    <property type="entry name" value="Glyco_trans_1"/>
</dbReference>
<protein>
    <submittedName>
        <fullName evidence="4">Glycosyltransferase, group 1 family protein</fullName>
    </submittedName>
</protein>
<dbReference type="Proteomes" id="UP000017081">
    <property type="component" value="Unassembled WGS sequence"/>
</dbReference>
<feature type="domain" description="Glycosyl transferase family 1" evidence="2">
    <location>
        <begin position="178"/>
        <end position="326"/>
    </location>
</feature>
<dbReference type="eggNOG" id="COG0438">
    <property type="taxonomic scope" value="Bacteria"/>
</dbReference>
<accession>U7V7X2</accession>
<evidence type="ECO:0000313" key="4">
    <source>
        <dbReference type="EMBL" id="ERT67792.1"/>
    </source>
</evidence>
<evidence type="ECO:0000259" key="2">
    <source>
        <dbReference type="Pfam" id="PF00534"/>
    </source>
</evidence>
<evidence type="ECO:0000259" key="3">
    <source>
        <dbReference type="Pfam" id="PF13439"/>
    </source>
</evidence>
<proteinExistence type="predicted"/>
<feature type="domain" description="Glycosyltransferase subfamily 4-like N-terminal" evidence="3">
    <location>
        <begin position="13"/>
        <end position="170"/>
    </location>
</feature>
<dbReference type="InterPro" id="IPR028098">
    <property type="entry name" value="Glyco_trans_4-like_N"/>
</dbReference>
<dbReference type="SUPFAM" id="SSF53756">
    <property type="entry name" value="UDP-Glycosyltransferase/glycogen phosphorylase"/>
    <property type="match status" value="1"/>
</dbReference>
<name>U7V7X2_9FUSO</name>
<evidence type="ECO:0000313" key="5">
    <source>
        <dbReference type="Proteomes" id="UP000017081"/>
    </source>
</evidence>
<reference evidence="4 5" key="1">
    <citation type="submission" date="2013-08" db="EMBL/GenBank/DDBJ databases">
        <authorList>
            <person name="Weinstock G."/>
            <person name="Sodergren E."/>
            <person name="Wylie T."/>
            <person name="Fulton L."/>
            <person name="Fulton R."/>
            <person name="Fronick C."/>
            <person name="O'Laughlin M."/>
            <person name="Godfrey J."/>
            <person name="Miner T."/>
            <person name="Herter B."/>
            <person name="Appelbaum E."/>
            <person name="Cordes M."/>
            <person name="Lek S."/>
            <person name="Wollam A."/>
            <person name="Pepin K.H."/>
            <person name="Palsikar V.B."/>
            <person name="Mitreva M."/>
            <person name="Wilson R.K."/>
        </authorList>
    </citation>
    <scope>NUCLEOTIDE SEQUENCE [LARGE SCALE GENOMIC DNA]</scope>
    <source>
        <strain evidence="4 5">ATCC BAA-474</strain>
    </source>
</reference>
<dbReference type="PANTHER" id="PTHR46401:SF2">
    <property type="entry name" value="GLYCOSYLTRANSFERASE WBBK-RELATED"/>
    <property type="match status" value="1"/>
</dbReference>
<dbReference type="RefSeq" id="WP_023051810.1">
    <property type="nucleotide sequence ID" value="NZ_CP173065.2"/>
</dbReference>